<dbReference type="Proteomes" id="UP001431935">
    <property type="component" value="Chromosome"/>
</dbReference>
<gene>
    <name evidence="1" type="ORF">V2E26_01500</name>
</gene>
<proteinExistence type="predicted"/>
<dbReference type="RefSeq" id="WP_330463679.1">
    <property type="nucleotide sequence ID" value="NZ_CP143578.1"/>
</dbReference>
<evidence type="ECO:0000313" key="1">
    <source>
        <dbReference type="EMBL" id="WVN21648.1"/>
    </source>
</evidence>
<accession>A0ABZ2AIC8</accession>
<sequence>MKIKRIGNNYNLTVKNVDVASPILKEFNINLVKFIELKKEKELNTVVSDNLTFEELGGFIMGIFGEQDSNYYSFFDFELHNNEINEKNNVNYETKQYLETRFLKNQIISNDDYLFNNEKYFGNQQTKNYLTIILSDFSILSFEVNLIKSTDKSMFKEKQKFDKSFLKNLKDYKFDINKVKMYENLNANSKQGYEISRILSKTNFAYFELENTKPYLTTEYHDKFLVERIMSKPELSTVPLEIRSPYEWRTTIFQGFEEMEIPADFSSFQQEKIEPSSVGSLIDDVSFKSTDEEKEFFKKIADATTIEDLQSFQNSEAFLSMRNKFIYEFARMLLNMNIEDGEERVREILEDFVLEMNNGNFATGLEALPIEESEKEVFITDILEAYKDLKYNGGKNEHKINTKKYNDDDIN</sequence>
<reference evidence="1" key="1">
    <citation type="submission" date="2024-01" db="EMBL/GenBank/DDBJ databases">
        <title>Complete genome sequence of Mycoplasma gateae strain 3700.</title>
        <authorList>
            <person name="Spergser J."/>
        </authorList>
    </citation>
    <scope>NUCLEOTIDE SEQUENCE [LARGE SCALE GENOMIC DNA]</scope>
    <source>
        <strain evidence="1">3700</strain>
    </source>
</reference>
<organism evidence="1 2">
    <name type="scientific">Metamycoplasma gateae</name>
    <dbReference type="NCBI Taxonomy" id="35769"/>
    <lineage>
        <taxon>Bacteria</taxon>
        <taxon>Bacillati</taxon>
        <taxon>Mycoplasmatota</taxon>
        <taxon>Mycoplasmoidales</taxon>
        <taxon>Metamycoplasmataceae</taxon>
        <taxon>Metamycoplasma</taxon>
    </lineage>
</organism>
<name>A0ABZ2AIC8_9BACT</name>
<keyword evidence="2" id="KW-1185">Reference proteome</keyword>
<protein>
    <submittedName>
        <fullName evidence="1">Uncharacterized protein</fullName>
    </submittedName>
</protein>
<evidence type="ECO:0000313" key="2">
    <source>
        <dbReference type="Proteomes" id="UP001431935"/>
    </source>
</evidence>
<dbReference type="EMBL" id="CP143578">
    <property type="protein sequence ID" value="WVN21648.1"/>
    <property type="molecule type" value="Genomic_DNA"/>
</dbReference>